<name>A0ABZ2F780_METCP</name>
<keyword evidence="2" id="KW-0808">Transferase</keyword>
<evidence type="ECO:0000259" key="1">
    <source>
        <dbReference type="Pfam" id="PF00535"/>
    </source>
</evidence>
<dbReference type="PANTHER" id="PTHR43685:SF10">
    <property type="entry name" value="LACTO-N-NEOTETRAOSE BIOSYNTHESIS GLYCOSYL TRANSFERASE LGTA"/>
    <property type="match status" value="1"/>
</dbReference>
<dbReference type="InterPro" id="IPR001173">
    <property type="entry name" value="Glyco_trans_2-like"/>
</dbReference>
<sequence>MTTQVPAPRITVLLPVYNGEIYLREALESILIQTYADFSLLAIDDGSTDSSLEILRSIKDPRISVKVNPTNKGLIRTLNEGLDLIQSEYIARMDADDIATPYRLEEQLAFMDAHPDVGLCGGYYERFTDTESIVVRPPTTHEDISYALIFDNVMAHNTVMFRRSVLEHYRLRYDPAFAHAEDYELWVRFARYSRLANLPRVLVRYRFHPANTSSRFRQEQQIAAAKIRHIHRTHLGLEPQAADAVLHRQLFDMRFEGGLPELKAAGIWLAKLYRVGVRRCRQHPLKTFLEFNRLWYSACGRLADQGLQVFVQFLRQPFGILGNPAYTLKLAYRCWKRIKIA</sequence>
<protein>
    <submittedName>
        <fullName evidence="2">Glycosyltransferase</fullName>
        <ecNumber evidence="2">2.4.-.-</ecNumber>
    </submittedName>
</protein>
<dbReference type="InterPro" id="IPR050834">
    <property type="entry name" value="Glycosyltransf_2"/>
</dbReference>
<dbReference type="GO" id="GO:0016757">
    <property type="term" value="F:glycosyltransferase activity"/>
    <property type="evidence" value="ECO:0007669"/>
    <property type="project" value="UniProtKB-KW"/>
</dbReference>
<dbReference type="EMBL" id="CP104311">
    <property type="protein sequence ID" value="WWF02146.1"/>
    <property type="molecule type" value="Genomic_DNA"/>
</dbReference>
<evidence type="ECO:0000313" key="2">
    <source>
        <dbReference type="EMBL" id="WWF02146.1"/>
    </source>
</evidence>
<dbReference type="SUPFAM" id="SSF53448">
    <property type="entry name" value="Nucleotide-diphospho-sugar transferases"/>
    <property type="match status" value="1"/>
</dbReference>
<reference evidence="2 3" key="1">
    <citation type="submission" date="2022-09" db="EMBL/GenBank/DDBJ databases">
        <authorList>
            <person name="Giprobiosintez L."/>
        </authorList>
    </citation>
    <scope>NUCLEOTIDE SEQUENCE [LARGE SCALE GENOMIC DNA]</scope>
    <source>
        <strain evidence="3">VKPM-B-12549 (GBS-15)</strain>
    </source>
</reference>
<dbReference type="Gene3D" id="3.90.550.10">
    <property type="entry name" value="Spore Coat Polysaccharide Biosynthesis Protein SpsA, Chain A"/>
    <property type="match status" value="1"/>
</dbReference>
<gene>
    <name evidence="2" type="ORF">N4J17_00530</name>
</gene>
<feature type="domain" description="Glycosyltransferase 2-like" evidence="1">
    <location>
        <begin position="11"/>
        <end position="168"/>
    </location>
</feature>
<dbReference type="InterPro" id="IPR029044">
    <property type="entry name" value="Nucleotide-diphossugar_trans"/>
</dbReference>
<evidence type="ECO:0000313" key="3">
    <source>
        <dbReference type="Proteomes" id="UP001359308"/>
    </source>
</evidence>
<dbReference type="PANTHER" id="PTHR43685">
    <property type="entry name" value="GLYCOSYLTRANSFERASE"/>
    <property type="match status" value="1"/>
</dbReference>
<dbReference type="EC" id="2.4.-.-" evidence="2"/>
<dbReference type="Pfam" id="PF00535">
    <property type="entry name" value="Glycos_transf_2"/>
    <property type="match status" value="1"/>
</dbReference>
<dbReference type="RefSeq" id="WP_198322441.1">
    <property type="nucleotide sequence ID" value="NZ_CP104311.1"/>
</dbReference>
<keyword evidence="2" id="KW-0328">Glycosyltransferase</keyword>
<organism evidence="2 3">
    <name type="scientific">Methylococcus capsulatus</name>
    <dbReference type="NCBI Taxonomy" id="414"/>
    <lineage>
        <taxon>Bacteria</taxon>
        <taxon>Pseudomonadati</taxon>
        <taxon>Pseudomonadota</taxon>
        <taxon>Gammaproteobacteria</taxon>
        <taxon>Methylococcales</taxon>
        <taxon>Methylococcaceae</taxon>
        <taxon>Methylococcus</taxon>
    </lineage>
</organism>
<proteinExistence type="predicted"/>
<accession>A0ABZ2F780</accession>
<dbReference type="Proteomes" id="UP001359308">
    <property type="component" value="Chromosome"/>
</dbReference>
<keyword evidence="3" id="KW-1185">Reference proteome</keyword>